<dbReference type="Gene3D" id="1.10.357.40">
    <property type="entry name" value="YbiA-like"/>
    <property type="match status" value="1"/>
</dbReference>
<dbReference type="CDD" id="cd15457">
    <property type="entry name" value="NADAR"/>
    <property type="match status" value="1"/>
</dbReference>
<dbReference type="SUPFAM" id="SSF143990">
    <property type="entry name" value="YbiA-like"/>
    <property type="match status" value="1"/>
</dbReference>
<dbReference type="EMBL" id="SPKJ01000130">
    <property type="protein sequence ID" value="MYZ50165.1"/>
    <property type="molecule type" value="Genomic_DNA"/>
</dbReference>
<evidence type="ECO:0000256" key="2">
    <source>
        <dbReference type="ARBA" id="ARBA00000751"/>
    </source>
</evidence>
<evidence type="ECO:0000256" key="1">
    <source>
        <dbReference type="ARBA" id="ARBA00000022"/>
    </source>
</evidence>
<evidence type="ECO:0000313" key="4">
    <source>
        <dbReference type="EMBL" id="MYZ50165.1"/>
    </source>
</evidence>
<evidence type="ECO:0000259" key="3">
    <source>
        <dbReference type="Pfam" id="PF08719"/>
    </source>
</evidence>
<comment type="caution">
    <text evidence="4">The sequence shown here is derived from an EMBL/GenBank/DDBJ whole genome shotgun (WGS) entry which is preliminary data.</text>
</comment>
<sequence length="180" mass="20367">MIVDGPDIVVPPDNRILYFGRDRDRFRFLSHFHPSPIVIDGEDWPTVEHYYQAQKSANPDYKAAIRAAIRPGLAKRLAAPPSAPRRISQNSWFRKNDQQPRPDWHDVKLDIMRRADLAKFTQNADLTVLLLATGDAELVEDSPDEPFWGTGPDGAGFNWAGRVVMEVRARLRGNGPLQRG</sequence>
<dbReference type="InterPro" id="IPR037238">
    <property type="entry name" value="YbiA-like_sf"/>
</dbReference>
<keyword evidence="5" id="KW-1185">Reference proteome</keyword>
<dbReference type="RefSeq" id="WP_161142492.1">
    <property type="nucleotide sequence ID" value="NZ_SPKJ01000130.1"/>
</dbReference>
<comment type="catalytic activity">
    <reaction evidence="1">
        <text>5-amino-6-(5-phospho-D-ribosylamino)uracil + H2O = 5,6-diaminouracil + D-ribose 5-phosphate</text>
        <dbReference type="Rhea" id="RHEA:55020"/>
        <dbReference type="ChEBI" id="CHEBI:15377"/>
        <dbReference type="ChEBI" id="CHEBI:46252"/>
        <dbReference type="ChEBI" id="CHEBI:58453"/>
        <dbReference type="ChEBI" id="CHEBI:78346"/>
    </reaction>
</comment>
<dbReference type="Proteomes" id="UP000773614">
    <property type="component" value="Unassembled WGS sequence"/>
</dbReference>
<dbReference type="NCBIfam" id="TIGR02464">
    <property type="entry name" value="ribofla_fusion"/>
    <property type="match status" value="1"/>
</dbReference>
<accession>A0A964WVT7</accession>
<reference evidence="4" key="1">
    <citation type="submission" date="2019-03" db="EMBL/GenBank/DDBJ databases">
        <title>Afifella sp. nov., isolated from activated sludge.</title>
        <authorList>
            <person name="Li Q."/>
            <person name="Liu Y."/>
        </authorList>
    </citation>
    <scope>NUCLEOTIDE SEQUENCE</scope>
    <source>
        <strain evidence="4">L72</strain>
    </source>
</reference>
<gene>
    <name evidence="4" type="ORF">E4O86_20880</name>
</gene>
<dbReference type="OrthoDB" id="164285at2"/>
<proteinExistence type="predicted"/>
<dbReference type="InterPro" id="IPR012816">
    <property type="entry name" value="NADAR"/>
</dbReference>
<evidence type="ECO:0000313" key="5">
    <source>
        <dbReference type="Proteomes" id="UP000773614"/>
    </source>
</evidence>
<dbReference type="AlphaFoldDB" id="A0A964WVT7"/>
<feature type="domain" description="NADAR" evidence="3">
    <location>
        <begin position="19"/>
        <end position="172"/>
    </location>
</feature>
<organism evidence="4 5">
    <name type="scientific">Propylenella binzhouense</name>
    <dbReference type="NCBI Taxonomy" id="2555902"/>
    <lineage>
        <taxon>Bacteria</taxon>
        <taxon>Pseudomonadati</taxon>
        <taxon>Pseudomonadota</taxon>
        <taxon>Alphaproteobacteria</taxon>
        <taxon>Hyphomicrobiales</taxon>
        <taxon>Propylenellaceae</taxon>
        <taxon>Propylenella</taxon>
    </lineage>
</organism>
<name>A0A964WVT7_9HYPH</name>
<protein>
    <submittedName>
        <fullName evidence="4">NADAR family protein</fullName>
    </submittedName>
</protein>
<comment type="catalytic activity">
    <reaction evidence="2">
        <text>2,5-diamino-6-hydroxy-4-(5-phosphoribosylamino)-pyrimidine + H2O = 2,5,6-triamino-4-hydroxypyrimidine + D-ribose 5-phosphate</text>
        <dbReference type="Rhea" id="RHEA:23436"/>
        <dbReference type="ChEBI" id="CHEBI:15377"/>
        <dbReference type="ChEBI" id="CHEBI:58614"/>
        <dbReference type="ChEBI" id="CHEBI:78346"/>
        <dbReference type="ChEBI" id="CHEBI:137796"/>
    </reaction>
</comment>
<dbReference type="Pfam" id="PF08719">
    <property type="entry name" value="NADAR"/>
    <property type="match status" value="1"/>
</dbReference>